<dbReference type="Proteomes" id="UP000230886">
    <property type="component" value="Unassembled WGS sequence"/>
</dbReference>
<accession>A0A2A5IZH6</accession>
<dbReference type="RefSeq" id="WP_214609036.1">
    <property type="nucleotide sequence ID" value="NZ_NOVD01000063.1"/>
</dbReference>
<proteinExistence type="predicted"/>
<gene>
    <name evidence="1" type="ORF">CHR55_31665</name>
</gene>
<feature type="non-terminal residue" evidence="1">
    <location>
        <position position="63"/>
    </location>
</feature>
<reference evidence="1 2" key="1">
    <citation type="submission" date="2017-07" db="EMBL/GenBank/DDBJ databases">
        <title>Draft sequence of Rhodococcus enclensis 23b-28.</title>
        <authorList>
            <person name="Besaury L."/>
            <person name="Sancelme M."/>
            <person name="Amato P."/>
            <person name="Lallement A."/>
            <person name="Delort A.-M."/>
        </authorList>
    </citation>
    <scope>NUCLEOTIDE SEQUENCE [LARGE SCALE GENOMIC DNA]</scope>
    <source>
        <strain evidence="1 2">23b-28</strain>
    </source>
</reference>
<name>A0A2A5IZH6_RHOSG</name>
<comment type="caution">
    <text evidence="1">The sequence shown here is derived from an EMBL/GenBank/DDBJ whole genome shotgun (WGS) entry which is preliminary data.</text>
</comment>
<evidence type="ECO:0000313" key="1">
    <source>
        <dbReference type="EMBL" id="PCK22734.1"/>
    </source>
</evidence>
<protein>
    <submittedName>
        <fullName evidence="1">Uncharacterized protein</fullName>
    </submittedName>
</protein>
<organism evidence="1 2">
    <name type="scientific">Rhodococcus qingshengii</name>
    <dbReference type="NCBI Taxonomy" id="334542"/>
    <lineage>
        <taxon>Bacteria</taxon>
        <taxon>Bacillati</taxon>
        <taxon>Actinomycetota</taxon>
        <taxon>Actinomycetes</taxon>
        <taxon>Mycobacteriales</taxon>
        <taxon>Nocardiaceae</taxon>
        <taxon>Rhodococcus</taxon>
        <taxon>Rhodococcus erythropolis group</taxon>
    </lineage>
</organism>
<dbReference type="EMBL" id="NOVD01000063">
    <property type="protein sequence ID" value="PCK22734.1"/>
    <property type="molecule type" value="Genomic_DNA"/>
</dbReference>
<evidence type="ECO:0000313" key="2">
    <source>
        <dbReference type="Proteomes" id="UP000230886"/>
    </source>
</evidence>
<dbReference type="AlphaFoldDB" id="A0A2A5IZH6"/>
<sequence>MTDVIDRETETNSAQPGISDARLKELVEQARAEGLQLTRYCQILWMRLFQATSDPVLAGSTAP</sequence>